<dbReference type="AlphaFoldDB" id="A0A0F6SDH9"/>
<proteinExistence type="predicted"/>
<dbReference type="KEGG" id="samy:DB32_000623"/>
<organism evidence="2 3">
    <name type="scientific">Sandaracinus amylolyticus</name>
    <dbReference type="NCBI Taxonomy" id="927083"/>
    <lineage>
        <taxon>Bacteria</taxon>
        <taxon>Pseudomonadati</taxon>
        <taxon>Myxococcota</taxon>
        <taxon>Polyangia</taxon>
        <taxon>Polyangiales</taxon>
        <taxon>Sandaracinaceae</taxon>
        <taxon>Sandaracinus</taxon>
    </lineage>
</organism>
<dbReference type="Proteomes" id="UP000034883">
    <property type="component" value="Chromosome"/>
</dbReference>
<evidence type="ECO:0000256" key="1">
    <source>
        <dbReference type="SAM" id="MobiDB-lite"/>
    </source>
</evidence>
<feature type="region of interest" description="Disordered" evidence="1">
    <location>
        <begin position="1"/>
        <end position="99"/>
    </location>
</feature>
<evidence type="ECO:0000313" key="2">
    <source>
        <dbReference type="EMBL" id="AKF03474.1"/>
    </source>
</evidence>
<protein>
    <submittedName>
        <fullName evidence="2">Uncharacterized protein</fullName>
    </submittedName>
</protein>
<keyword evidence="3" id="KW-1185">Reference proteome</keyword>
<evidence type="ECO:0000313" key="3">
    <source>
        <dbReference type="Proteomes" id="UP000034883"/>
    </source>
</evidence>
<name>A0A0F6SDH9_9BACT</name>
<sequence length="99" mass="10486">MRPAIHEVMEPPNEPPIAAMRDASTSSRATSASVTRTRSSKHLPPQSPHTPATNACPCPVDRRGFGSATAYPADAATSGCDRRSRDPSRPHGARDPRAA</sequence>
<reference evidence="2 3" key="1">
    <citation type="submission" date="2015-03" db="EMBL/GenBank/DDBJ databases">
        <title>Genome assembly of Sandaracinus amylolyticus DSM 53668.</title>
        <authorList>
            <person name="Sharma G."/>
            <person name="Subramanian S."/>
        </authorList>
    </citation>
    <scope>NUCLEOTIDE SEQUENCE [LARGE SCALE GENOMIC DNA]</scope>
    <source>
        <strain evidence="2 3">DSM 53668</strain>
    </source>
</reference>
<feature type="compositionally biased region" description="Low complexity" evidence="1">
    <location>
        <begin position="18"/>
        <end position="37"/>
    </location>
</feature>
<dbReference type="EMBL" id="CP011125">
    <property type="protein sequence ID" value="AKF03474.1"/>
    <property type="molecule type" value="Genomic_DNA"/>
</dbReference>
<gene>
    <name evidence="2" type="ORF">DB32_000623</name>
</gene>
<feature type="compositionally biased region" description="Basic and acidic residues" evidence="1">
    <location>
        <begin position="80"/>
        <end position="99"/>
    </location>
</feature>
<accession>A0A0F6SDH9</accession>